<name>A0A9W8P5D6_9AGAR</name>
<dbReference type="InterPro" id="IPR032675">
    <property type="entry name" value="LRR_dom_sf"/>
</dbReference>
<feature type="compositionally biased region" description="Polar residues" evidence="1">
    <location>
        <begin position="309"/>
        <end position="318"/>
    </location>
</feature>
<dbReference type="EMBL" id="JANVFU010000003">
    <property type="protein sequence ID" value="KAJ3747314.1"/>
    <property type="molecule type" value="Genomic_DNA"/>
</dbReference>
<organism evidence="3 4">
    <name type="scientific">Lentinula detonsa</name>
    <dbReference type="NCBI Taxonomy" id="2804962"/>
    <lineage>
        <taxon>Eukaryota</taxon>
        <taxon>Fungi</taxon>
        <taxon>Dikarya</taxon>
        <taxon>Basidiomycota</taxon>
        <taxon>Agaricomycotina</taxon>
        <taxon>Agaricomycetes</taxon>
        <taxon>Agaricomycetidae</taxon>
        <taxon>Agaricales</taxon>
        <taxon>Marasmiineae</taxon>
        <taxon>Omphalotaceae</taxon>
        <taxon>Lentinula</taxon>
    </lineage>
</organism>
<dbReference type="SUPFAM" id="SSF81383">
    <property type="entry name" value="F-box domain"/>
    <property type="match status" value="1"/>
</dbReference>
<accession>A0A9W8P5D6</accession>
<dbReference type="SUPFAM" id="SSF52047">
    <property type="entry name" value="RNI-like"/>
    <property type="match status" value="1"/>
</dbReference>
<comment type="caution">
    <text evidence="3">The sequence shown here is derived from an EMBL/GenBank/DDBJ whole genome shotgun (WGS) entry which is preliminary data.</text>
</comment>
<dbReference type="PROSITE" id="PS50181">
    <property type="entry name" value="FBOX"/>
    <property type="match status" value="1"/>
</dbReference>
<keyword evidence="4" id="KW-1185">Reference proteome</keyword>
<proteinExistence type="predicted"/>
<dbReference type="Gene3D" id="3.80.10.10">
    <property type="entry name" value="Ribonuclease Inhibitor"/>
    <property type="match status" value="1"/>
</dbReference>
<evidence type="ECO:0000256" key="1">
    <source>
        <dbReference type="SAM" id="MobiDB-lite"/>
    </source>
</evidence>
<reference evidence="3 4" key="1">
    <citation type="journal article" date="2023" name="Proc. Natl. Acad. Sci. U.S.A.">
        <title>A global phylogenomic analysis of the shiitake genus Lentinula.</title>
        <authorList>
            <person name="Sierra-Patev S."/>
            <person name="Min B."/>
            <person name="Naranjo-Ortiz M."/>
            <person name="Looney B."/>
            <person name="Konkel Z."/>
            <person name="Slot J.C."/>
            <person name="Sakamoto Y."/>
            <person name="Steenwyk J.L."/>
            <person name="Rokas A."/>
            <person name="Carro J."/>
            <person name="Camarero S."/>
            <person name="Ferreira P."/>
            <person name="Molpeceres G."/>
            <person name="Ruiz-Duenas F.J."/>
            <person name="Serrano A."/>
            <person name="Henrissat B."/>
            <person name="Drula E."/>
            <person name="Hughes K.W."/>
            <person name="Mata J.L."/>
            <person name="Ishikawa N.K."/>
            <person name="Vargas-Isla R."/>
            <person name="Ushijima S."/>
            <person name="Smith C.A."/>
            <person name="Donoghue J."/>
            <person name="Ahrendt S."/>
            <person name="Andreopoulos W."/>
            <person name="He G."/>
            <person name="LaButti K."/>
            <person name="Lipzen A."/>
            <person name="Ng V."/>
            <person name="Riley R."/>
            <person name="Sandor L."/>
            <person name="Barry K."/>
            <person name="Martinez A.T."/>
            <person name="Xiao Y."/>
            <person name="Gibbons J.G."/>
            <person name="Terashima K."/>
            <person name="Grigoriev I.V."/>
            <person name="Hibbett D."/>
        </authorList>
    </citation>
    <scope>NUCLEOTIDE SEQUENCE [LARGE SCALE GENOMIC DNA]</scope>
    <source>
        <strain evidence="3 4">TFB7810</strain>
    </source>
</reference>
<dbReference type="InterPro" id="IPR036047">
    <property type="entry name" value="F-box-like_dom_sf"/>
</dbReference>
<dbReference type="AlphaFoldDB" id="A0A9W8P5D6"/>
<gene>
    <name evidence="3" type="ORF">DFH05DRAFT_1479418</name>
</gene>
<sequence>MGFSTFPVDASSSHLRSLISPVGNLPAELLIEIFAFCAAEDCLAPLTLGAICRFWKSVVDESPRVWQVAVLDDKRSMAASQSQARLWIGRSAPLQFDVKLNVEDADNVLPLLAPFLPVFHRWRQLTITGARQESVCLSDAFSRLDTLNDLSISVSGNEHPDDACRPTFEAYSPLWPNRIAMNIWLTQLPRAELLTPLQFTSLSITDQPPHSTRPDAAAIFGLLESCPQLESFTLSGWMDAEVYGSHVLPVVSLPRLHTMNIRRTTLARVLLSNINAPALSKLYLAYLNNSHRISPEFSERGDSEDEAQDYSQSPWSDQATGMGLRNLIARCNPPIKSLEMDYSDMRTKDFIYVFEHLTELEDFLITASDMSNTVIRLLKPYDEAALAANPHAASTSEGSHDDLCLSPAPSLSVRLPHLRNFELYNCHRISGDAIVETLMHRVKYTDRFTPKDTLEEVVISDCEQCGLQHQDVLIKEIGSRFRTY</sequence>
<evidence type="ECO:0000313" key="4">
    <source>
        <dbReference type="Proteomes" id="UP001142393"/>
    </source>
</evidence>
<feature type="domain" description="F-box" evidence="2">
    <location>
        <begin position="19"/>
        <end position="69"/>
    </location>
</feature>
<feature type="region of interest" description="Disordered" evidence="1">
    <location>
        <begin position="296"/>
        <end position="318"/>
    </location>
</feature>
<protein>
    <recommendedName>
        <fullName evidence="2">F-box domain-containing protein</fullName>
    </recommendedName>
</protein>
<dbReference type="Proteomes" id="UP001142393">
    <property type="component" value="Unassembled WGS sequence"/>
</dbReference>
<evidence type="ECO:0000259" key="2">
    <source>
        <dbReference type="PROSITE" id="PS50181"/>
    </source>
</evidence>
<dbReference type="InterPro" id="IPR001810">
    <property type="entry name" value="F-box_dom"/>
</dbReference>
<evidence type="ECO:0000313" key="3">
    <source>
        <dbReference type="EMBL" id="KAJ3747314.1"/>
    </source>
</evidence>